<gene>
    <name evidence="1" type="ORF">TPSB3V08_LOCUS4676</name>
</gene>
<reference evidence="1" key="1">
    <citation type="submission" date="2020-11" db="EMBL/GenBank/DDBJ databases">
        <authorList>
            <person name="Tran Van P."/>
        </authorList>
    </citation>
    <scope>NUCLEOTIDE SEQUENCE</scope>
</reference>
<sequence>MTLDQILNYEEIANIVAEDKSTCDYGSEEDDDGAVEPSQADAFNALETLMSWLERQPECTIMQRLFFLPVKTMIQDVDLCKL</sequence>
<accession>A0A7R9H0Z2</accession>
<proteinExistence type="predicted"/>
<dbReference type="AlphaFoldDB" id="A0A7R9H0Z2"/>
<name>A0A7R9H0Z2_TIMPO</name>
<organism evidence="1">
    <name type="scientific">Timema poppense</name>
    <name type="common">Walking stick</name>
    <dbReference type="NCBI Taxonomy" id="170557"/>
    <lineage>
        <taxon>Eukaryota</taxon>
        <taxon>Metazoa</taxon>
        <taxon>Ecdysozoa</taxon>
        <taxon>Arthropoda</taxon>
        <taxon>Hexapoda</taxon>
        <taxon>Insecta</taxon>
        <taxon>Pterygota</taxon>
        <taxon>Neoptera</taxon>
        <taxon>Polyneoptera</taxon>
        <taxon>Phasmatodea</taxon>
        <taxon>Timematodea</taxon>
        <taxon>Timematoidea</taxon>
        <taxon>Timematidae</taxon>
        <taxon>Timema</taxon>
    </lineage>
</organism>
<dbReference type="EMBL" id="OD002299">
    <property type="protein sequence ID" value="CAD7404806.1"/>
    <property type="molecule type" value="Genomic_DNA"/>
</dbReference>
<evidence type="ECO:0000313" key="1">
    <source>
        <dbReference type="EMBL" id="CAD7404806.1"/>
    </source>
</evidence>
<protein>
    <submittedName>
        <fullName evidence="1">Uncharacterized protein</fullName>
    </submittedName>
</protein>